<proteinExistence type="predicted"/>
<dbReference type="Proteomes" id="UP000236291">
    <property type="component" value="Unassembled WGS sequence"/>
</dbReference>
<sequence length="20" mass="1907">MATTITSATAATGVNIAILS</sequence>
<comment type="caution">
    <text evidence="1">The sequence shown here is derived from an EMBL/GenBank/DDBJ whole genome shotgun (WGS) entry which is preliminary data.</text>
</comment>
<protein>
    <submittedName>
        <fullName evidence="1">Uncharacterized protein</fullName>
    </submittedName>
</protein>
<dbReference type="AlphaFoldDB" id="A0A2K3NJE4"/>
<feature type="non-terminal residue" evidence="1">
    <location>
        <position position="20"/>
    </location>
</feature>
<name>A0A2K3NJE4_TRIPR</name>
<gene>
    <name evidence="1" type="ORF">L195_g026442</name>
</gene>
<organism evidence="1 2">
    <name type="scientific">Trifolium pratense</name>
    <name type="common">Red clover</name>
    <dbReference type="NCBI Taxonomy" id="57577"/>
    <lineage>
        <taxon>Eukaryota</taxon>
        <taxon>Viridiplantae</taxon>
        <taxon>Streptophyta</taxon>
        <taxon>Embryophyta</taxon>
        <taxon>Tracheophyta</taxon>
        <taxon>Spermatophyta</taxon>
        <taxon>Magnoliopsida</taxon>
        <taxon>eudicotyledons</taxon>
        <taxon>Gunneridae</taxon>
        <taxon>Pentapetalae</taxon>
        <taxon>rosids</taxon>
        <taxon>fabids</taxon>
        <taxon>Fabales</taxon>
        <taxon>Fabaceae</taxon>
        <taxon>Papilionoideae</taxon>
        <taxon>50 kb inversion clade</taxon>
        <taxon>NPAAA clade</taxon>
        <taxon>Hologalegina</taxon>
        <taxon>IRL clade</taxon>
        <taxon>Trifolieae</taxon>
        <taxon>Trifolium</taxon>
    </lineage>
</organism>
<reference evidence="1 2" key="1">
    <citation type="journal article" date="2014" name="Am. J. Bot.">
        <title>Genome assembly and annotation for red clover (Trifolium pratense; Fabaceae).</title>
        <authorList>
            <person name="Istvanek J."/>
            <person name="Jaros M."/>
            <person name="Krenek A."/>
            <person name="Repkova J."/>
        </authorList>
    </citation>
    <scope>NUCLEOTIDE SEQUENCE [LARGE SCALE GENOMIC DNA]</scope>
    <source>
        <strain evidence="2">cv. Tatra</strain>
        <tissue evidence="1">Young leaves</tissue>
    </source>
</reference>
<accession>A0A2K3NJE4</accession>
<reference evidence="1 2" key="2">
    <citation type="journal article" date="2017" name="Front. Plant Sci.">
        <title>Gene Classification and Mining of Molecular Markers Useful in Red Clover (Trifolium pratense) Breeding.</title>
        <authorList>
            <person name="Istvanek J."/>
            <person name="Dluhosova J."/>
            <person name="Dluhos P."/>
            <person name="Patkova L."/>
            <person name="Nedelnik J."/>
            <person name="Repkova J."/>
        </authorList>
    </citation>
    <scope>NUCLEOTIDE SEQUENCE [LARGE SCALE GENOMIC DNA]</scope>
    <source>
        <strain evidence="2">cv. Tatra</strain>
        <tissue evidence="1">Young leaves</tissue>
    </source>
</reference>
<dbReference type="EMBL" id="ASHM01022235">
    <property type="protein sequence ID" value="PNY03119.1"/>
    <property type="molecule type" value="Genomic_DNA"/>
</dbReference>
<evidence type="ECO:0000313" key="2">
    <source>
        <dbReference type="Proteomes" id="UP000236291"/>
    </source>
</evidence>
<evidence type="ECO:0000313" key="1">
    <source>
        <dbReference type="EMBL" id="PNY03119.1"/>
    </source>
</evidence>